<proteinExistence type="predicted"/>
<dbReference type="GO" id="GO:0098970">
    <property type="term" value="P:postsynaptic neurotransmitter receptor diffusion trapping"/>
    <property type="evidence" value="ECO:0007669"/>
    <property type="project" value="TreeGrafter"/>
</dbReference>
<dbReference type="Gene3D" id="1.20.140.150">
    <property type="match status" value="1"/>
</dbReference>
<protein>
    <submittedName>
        <fullName evidence="2">Uncharacterized protein</fullName>
    </submittedName>
</protein>
<feature type="transmembrane region" description="Helical" evidence="1">
    <location>
        <begin position="173"/>
        <end position="197"/>
    </location>
</feature>
<dbReference type="Proteomes" id="UP000605970">
    <property type="component" value="Unassembled WGS sequence"/>
</dbReference>
<dbReference type="OrthoDB" id="5917530at2759"/>
<keyword evidence="1" id="KW-0812">Transmembrane</keyword>
<sequence length="287" mass="32341">MSNQLELPNTSIRVPDRPNIERRRKGCFQVLFYPLINMSCTEQSIWVLSTLCGLFVLCAQTAPIFLLDWVHIREPRPLNLPREPSSLINEDKGPLEIPFEYNAGYFGMCRNWLENNQSLNTGNNPSNEFLPSLNELKKIIPLLAPDTCVWNSAYSGEDLSEFSFATNAILVRLLIPTIMHCSGALLTVLALLFSFLGHFGNNWKTICSAILYVCGGLIIFIGVLQVICIVDDEMAPRMKPNAAGEPSVFTFHYGFSFFTAALSFLPVQLCVWLEVIKLIKYLILNKI</sequence>
<keyword evidence="3" id="KW-1185">Reference proteome</keyword>
<dbReference type="InterPro" id="IPR051072">
    <property type="entry name" value="CACNG_subunit"/>
</dbReference>
<dbReference type="GO" id="GO:0099590">
    <property type="term" value="P:neurotransmitter receptor internalization"/>
    <property type="evidence" value="ECO:0007669"/>
    <property type="project" value="TreeGrafter"/>
</dbReference>
<organism evidence="2 3">
    <name type="scientific">Meloidogyne graminicola</name>
    <dbReference type="NCBI Taxonomy" id="189291"/>
    <lineage>
        <taxon>Eukaryota</taxon>
        <taxon>Metazoa</taxon>
        <taxon>Ecdysozoa</taxon>
        <taxon>Nematoda</taxon>
        <taxon>Chromadorea</taxon>
        <taxon>Rhabditida</taxon>
        <taxon>Tylenchina</taxon>
        <taxon>Tylenchomorpha</taxon>
        <taxon>Tylenchoidea</taxon>
        <taxon>Meloidogynidae</taxon>
        <taxon>Meloidogyninae</taxon>
        <taxon>Meloidogyne</taxon>
    </lineage>
</organism>
<dbReference type="GO" id="GO:0032281">
    <property type="term" value="C:AMPA glutamate receptor complex"/>
    <property type="evidence" value="ECO:0007669"/>
    <property type="project" value="TreeGrafter"/>
</dbReference>
<name>A0A8S9ZQG9_9BILA</name>
<keyword evidence="1" id="KW-0472">Membrane</keyword>
<dbReference type="PANTHER" id="PTHR12107:SF6">
    <property type="entry name" value="STARGAZIN (MAMMALIAN CALCIUM CHANNEL) HOMOLOG"/>
    <property type="match status" value="1"/>
</dbReference>
<feature type="transmembrane region" description="Helical" evidence="1">
    <location>
        <begin position="251"/>
        <end position="275"/>
    </location>
</feature>
<reference evidence="2" key="1">
    <citation type="journal article" date="2020" name="Ecol. Evol.">
        <title>Genome structure and content of the rice root-knot nematode (Meloidogyne graminicola).</title>
        <authorList>
            <person name="Phan N.T."/>
            <person name="Danchin E.G.J."/>
            <person name="Klopp C."/>
            <person name="Perfus-Barbeoch L."/>
            <person name="Kozlowski D.K."/>
            <person name="Koutsovoulos G.D."/>
            <person name="Lopez-Roques C."/>
            <person name="Bouchez O."/>
            <person name="Zahm M."/>
            <person name="Besnard G."/>
            <person name="Bellafiore S."/>
        </authorList>
    </citation>
    <scope>NUCLEOTIDE SEQUENCE</scope>
    <source>
        <strain evidence="2">VN-18</strain>
    </source>
</reference>
<dbReference type="GO" id="GO:0005245">
    <property type="term" value="F:voltage-gated calcium channel activity"/>
    <property type="evidence" value="ECO:0007669"/>
    <property type="project" value="TreeGrafter"/>
</dbReference>
<dbReference type="AlphaFoldDB" id="A0A8S9ZQG9"/>
<keyword evidence="1" id="KW-1133">Transmembrane helix</keyword>
<dbReference type="EMBL" id="JABEBT010000041">
    <property type="protein sequence ID" value="KAF7635525.1"/>
    <property type="molecule type" value="Genomic_DNA"/>
</dbReference>
<dbReference type="GO" id="GO:0098839">
    <property type="term" value="C:postsynaptic density membrane"/>
    <property type="evidence" value="ECO:0007669"/>
    <property type="project" value="TreeGrafter"/>
</dbReference>
<dbReference type="PANTHER" id="PTHR12107">
    <property type="entry name" value="VOLTAGE-DEPENDENT CALCIUM CHANNEL GAMMA SUBUNIT"/>
    <property type="match status" value="1"/>
</dbReference>
<dbReference type="GO" id="GO:0098943">
    <property type="term" value="P:neurotransmitter receptor transport, postsynaptic endosome to lysosome"/>
    <property type="evidence" value="ECO:0007669"/>
    <property type="project" value="TreeGrafter"/>
</dbReference>
<feature type="transmembrane region" description="Helical" evidence="1">
    <location>
        <begin position="45"/>
        <end position="67"/>
    </location>
</feature>
<gene>
    <name evidence="2" type="ORF">Mgra_00005067</name>
</gene>
<evidence type="ECO:0000313" key="3">
    <source>
        <dbReference type="Proteomes" id="UP000605970"/>
    </source>
</evidence>
<accession>A0A8S9ZQG9</accession>
<evidence type="ECO:0000313" key="2">
    <source>
        <dbReference type="EMBL" id="KAF7635525.1"/>
    </source>
</evidence>
<evidence type="ECO:0000256" key="1">
    <source>
        <dbReference type="SAM" id="Phobius"/>
    </source>
</evidence>
<feature type="transmembrane region" description="Helical" evidence="1">
    <location>
        <begin position="209"/>
        <end position="230"/>
    </location>
</feature>
<dbReference type="GO" id="GO:0016247">
    <property type="term" value="F:channel regulator activity"/>
    <property type="evidence" value="ECO:0007669"/>
    <property type="project" value="TreeGrafter"/>
</dbReference>
<dbReference type="GO" id="GO:0051968">
    <property type="term" value="P:positive regulation of synaptic transmission, glutamatergic"/>
    <property type="evidence" value="ECO:0007669"/>
    <property type="project" value="TreeGrafter"/>
</dbReference>
<comment type="caution">
    <text evidence="2">The sequence shown here is derived from an EMBL/GenBank/DDBJ whole genome shotgun (WGS) entry which is preliminary data.</text>
</comment>
<dbReference type="GO" id="GO:0019226">
    <property type="term" value="P:transmission of nerve impulse"/>
    <property type="evidence" value="ECO:0007669"/>
    <property type="project" value="TreeGrafter"/>
</dbReference>